<dbReference type="SUPFAM" id="SSF53474">
    <property type="entry name" value="alpha/beta-Hydrolases"/>
    <property type="match status" value="1"/>
</dbReference>
<dbReference type="GO" id="GO:0052689">
    <property type="term" value="F:carboxylic ester hydrolase activity"/>
    <property type="evidence" value="ECO:0007669"/>
    <property type="project" value="TreeGrafter"/>
</dbReference>
<accession>A0A811JU77</accession>
<feature type="domain" description="Phospholipase/carboxylesterase/thioesterase" evidence="4">
    <location>
        <begin position="7"/>
        <end position="218"/>
    </location>
</feature>
<dbReference type="InterPro" id="IPR050565">
    <property type="entry name" value="LYPA1-2/EST-like"/>
</dbReference>
<dbReference type="AlphaFoldDB" id="A0A811JU77"/>
<evidence type="ECO:0000256" key="3">
    <source>
        <dbReference type="ARBA" id="ARBA00022801"/>
    </source>
</evidence>
<dbReference type="InterPro" id="IPR003140">
    <property type="entry name" value="PLipase/COase/thioEstase"/>
</dbReference>
<dbReference type="Gene3D" id="3.40.50.1820">
    <property type="entry name" value="alpha/beta hydrolase"/>
    <property type="match status" value="1"/>
</dbReference>
<dbReference type="Pfam" id="PF02230">
    <property type="entry name" value="Abhydrolase_2"/>
    <property type="match status" value="1"/>
</dbReference>
<proteinExistence type="inferred from homology"/>
<dbReference type="GO" id="GO:0005737">
    <property type="term" value="C:cytoplasm"/>
    <property type="evidence" value="ECO:0007669"/>
    <property type="project" value="TreeGrafter"/>
</dbReference>
<dbReference type="Proteomes" id="UP000614601">
    <property type="component" value="Unassembled WGS sequence"/>
</dbReference>
<dbReference type="GO" id="GO:0008474">
    <property type="term" value="F:palmitoyl-(protein) hydrolase activity"/>
    <property type="evidence" value="ECO:0007669"/>
    <property type="project" value="UniProtKB-EC"/>
</dbReference>
<dbReference type="PANTHER" id="PTHR10655:SF17">
    <property type="entry name" value="LYSOPHOSPHOLIPASE-LIKE PROTEIN 1"/>
    <property type="match status" value="1"/>
</dbReference>
<dbReference type="PANTHER" id="PTHR10655">
    <property type="entry name" value="LYSOPHOSPHOLIPASE-RELATED"/>
    <property type="match status" value="1"/>
</dbReference>
<keyword evidence="6" id="KW-1185">Reference proteome</keyword>
<dbReference type="EMBL" id="CAJFCW020000001">
    <property type="protein sequence ID" value="CAG9082795.1"/>
    <property type="molecule type" value="Genomic_DNA"/>
</dbReference>
<dbReference type="InterPro" id="IPR029058">
    <property type="entry name" value="AB_hydrolase_fold"/>
</dbReference>
<evidence type="ECO:0000256" key="2">
    <source>
        <dbReference type="ARBA" id="ARBA00012423"/>
    </source>
</evidence>
<evidence type="ECO:0000259" key="4">
    <source>
        <dbReference type="Pfam" id="PF02230"/>
    </source>
</evidence>
<comment type="similarity">
    <text evidence="1">Belongs to the AB hydrolase superfamily. AB hydrolase 2 family.</text>
</comment>
<evidence type="ECO:0000256" key="1">
    <source>
        <dbReference type="ARBA" id="ARBA00006499"/>
    </source>
</evidence>
<evidence type="ECO:0000313" key="6">
    <source>
        <dbReference type="Proteomes" id="UP000614601"/>
    </source>
</evidence>
<keyword evidence="3" id="KW-0378">Hydrolase</keyword>
<protein>
    <recommendedName>
        <fullName evidence="2">palmitoyl-protein hydrolase</fullName>
        <ecNumber evidence="2">3.1.2.22</ecNumber>
    </recommendedName>
</protein>
<reference evidence="5" key="1">
    <citation type="submission" date="2020-09" db="EMBL/GenBank/DDBJ databases">
        <authorList>
            <person name="Kikuchi T."/>
        </authorList>
    </citation>
    <scope>NUCLEOTIDE SEQUENCE</scope>
    <source>
        <strain evidence="5">SH1</strain>
    </source>
</reference>
<dbReference type="OrthoDB" id="2418081at2759"/>
<organism evidence="5 6">
    <name type="scientific">Bursaphelenchus okinawaensis</name>
    <dbReference type="NCBI Taxonomy" id="465554"/>
    <lineage>
        <taxon>Eukaryota</taxon>
        <taxon>Metazoa</taxon>
        <taxon>Ecdysozoa</taxon>
        <taxon>Nematoda</taxon>
        <taxon>Chromadorea</taxon>
        <taxon>Rhabditida</taxon>
        <taxon>Tylenchina</taxon>
        <taxon>Tylenchomorpha</taxon>
        <taxon>Aphelenchoidea</taxon>
        <taxon>Aphelenchoididae</taxon>
        <taxon>Bursaphelenchus</taxon>
    </lineage>
</organism>
<dbReference type="EC" id="3.1.2.22" evidence="2"/>
<evidence type="ECO:0000313" key="5">
    <source>
        <dbReference type="EMBL" id="CAD5206692.1"/>
    </source>
</evidence>
<sequence length="223" mass="24920">MNKLRPLIIPPLSDHTATLIFLHGRGDTGFGWKDTFEGELRLPHFKVILPHAPTRRLARCGGVAMPAWYDSKALAWDGGEVADHVEASRRVVFDLIDEEVKNGIPGDRILVGGFSQGAAVSLFSGLTYHRRLAGVIALSGYLLQHNRFPGECQANKNTPIFFGCGDSDSIVPYEGLMKKSYDYIDGFQDGIQFHVYRNLDHEINHQELDDIKDFIEKVAPRNS</sequence>
<dbReference type="Proteomes" id="UP000783686">
    <property type="component" value="Unassembled WGS sequence"/>
</dbReference>
<dbReference type="EMBL" id="CAJFDH010000001">
    <property type="protein sequence ID" value="CAD5206692.1"/>
    <property type="molecule type" value="Genomic_DNA"/>
</dbReference>
<gene>
    <name evidence="5" type="ORF">BOKJ2_LOCUS1376</name>
</gene>
<comment type="caution">
    <text evidence="5">The sequence shown here is derived from an EMBL/GenBank/DDBJ whole genome shotgun (WGS) entry which is preliminary data.</text>
</comment>
<name>A0A811JU77_9BILA</name>